<organism evidence="1 2">
    <name type="scientific">Diphasiastrum complanatum</name>
    <name type="common">Issler's clubmoss</name>
    <name type="synonym">Lycopodium complanatum</name>
    <dbReference type="NCBI Taxonomy" id="34168"/>
    <lineage>
        <taxon>Eukaryota</taxon>
        <taxon>Viridiplantae</taxon>
        <taxon>Streptophyta</taxon>
        <taxon>Embryophyta</taxon>
        <taxon>Tracheophyta</taxon>
        <taxon>Lycopodiopsida</taxon>
        <taxon>Lycopodiales</taxon>
        <taxon>Lycopodiaceae</taxon>
        <taxon>Lycopodioideae</taxon>
        <taxon>Diphasiastrum</taxon>
    </lineage>
</organism>
<accession>A0ACC2BCA0</accession>
<dbReference type="Proteomes" id="UP001162992">
    <property type="component" value="Chromosome 16"/>
</dbReference>
<keyword evidence="2" id="KW-1185">Reference proteome</keyword>
<reference evidence="2" key="1">
    <citation type="journal article" date="2024" name="Proc. Natl. Acad. Sci. U.S.A.">
        <title>Extraordinary preservation of gene collinearity over three hundred million years revealed in homosporous lycophytes.</title>
        <authorList>
            <person name="Li C."/>
            <person name="Wickell D."/>
            <person name="Kuo L.Y."/>
            <person name="Chen X."/>
            <person name="Nie B."/>
            <person name="Liao X."/>
            <person name="Peng D."/>
            <person name="Ji J."/>
            <person name="Jenkins J."/>
            <person name="Williams M."/>
            <person name="Shu S."/>
            <person name="Plott C."/>
            <person name="Barry K."/>
            <person name="Rajasekar S."/>
            <person name="Grimwood J."/>
            <person name="Han X."/>
            <person name="Sun S."/>
            <person name="Hou Z."/>
            <person name="He W."/>
            <person name="Dai G."/>
            <person name="Sun C."/>
            <person name="Schmutz J."/>
            <person name="Leebens-Mack J.H."/>
            <person name="Li F.W."/>
            <person name="Wang L."/>
        </authorList>
    </citation>
    <scope>NUCLEOTIDE SEQUENCE [LARGE SCALE GENOMIC DNA]</scope>
    <source>
        <strain evidence="2">cv. PW_Plant_1</strain>
    </source>
</reference>
<dbReference type="EMBL" id="CM055107">
    <property type="protein sequence ID" value="KAJ7527363.1"/>
    <property type="molecule type" value="Genomic_DNA"/>
</dbReference>
<gene>
    <name evidence="1" type="ORF">O6H91_16G050300</name>
</gene>
<protein>
    <submittedName>
        <fullName evidence="1">Uncharacterized protein</fullName>
    </submittedName>
</protein>
<comment type="caution">
    <text evidence="1">The sequence shown here is derived from an EMBL/GenBank/DDBJ whole genome shotgun (WGS) entry which is preliminary data.</text>
</comment>
<evidence type="ECO:0000313" key="2">
    <source>
        <dbReference type="Proteomes" id="UP001162992"/>
    </source>
</evidence>
<evidence type="ECO:0000313" key="1">
    <source>
        <dbReference type="EMBL" id="KAJ7527363.1"/>
    </source>
</evidence>
<proteinExistence type="predicted"/>
<name>A0ACC2BCA0_DIPCM</name>
<sequence>MMQQQQPSPALSSPSTGFLGARASPLFASILDQPDPLPLHTFNHHHLPTRVSQTTGVASRDDHEEQAPPKQLASALDGLGRAIRIIADVRSGADLLLEVLGRSLASHGKEAGRKVKREAVTSAVDSVREALDGLQSTVRELEGSGILSGAQQRYEENQPWSLQMPLVSPDGAIVAYAWKRQIAGQAAASAVERTRLALKAFTGQKRRYFPHLGEHTYERGDQEFTIRSKVAQYDSESGPPRLEDGNRDESSENVSLLTVLKRVQSDLPGMAVRAFSRLEWDSTRFLRNFSNSYQSSRSSSASSASGQQIVKIEAGASHLGSSSHMPELSKSLSTSIENVSVLEVTLPGVLKAIISLLPAGSVIPDAIALFSPDEVGKQVHAWGVSVHRVYQHMSEHGVNMLHYFCRYHHVSAIDLLLQWIFSYRSLFSKPCSQCQRVLALDRPTDLLLPPIIRTFDQLTPSSLGSAKLKHTVTAEEVFVAYHRGCYDKHKSSSG</sequence>